<dbReference type="CDD" id="cd02440">
    <property type="entry name" value="AdoMet_MTases"/>
    <property type="match status" value="1"/>
</dbReference>
<dbReference type="STRING" id="381666.H16_A2105"/>
<reference evidence="2 3" key="1">
    <citation type="journal article" date="2006" name="Nat. Biotechnol.">
        <title>Genome sequence of the bioplastic-producing 'Knallgas' bacterium Ralstonia eutropha H16.</title>
        <authorList>
            <person name="Pohlmann A."/>
            <person name="Fricke W.F."/>
            <person name="Reinecke F."/>
            <person name="Kusian B."/>
            <person name="Liesegang H."/>
            <person name="Cramm R."/>
            <person name="Eitinger T."/>
            <person name="Ewering C."/>
            <person name="Potter M."/>
            <person name="Schwartz E."/>
            <person name="Strittmatter A."/>
            <person name="Voss I."/>
            <person name="Gottschalk G."/>
            <person name="Steinbuechel A."/>
            <person name="Friedrich B."/>
            <person name="Bowien B."/>
        </authorList>
    </citation>
    <scope>NUCLEOTIDE SEQUENCE [LARGE SCALE GENOMIC DNA]</scope>
    <source>
        <strain evidence="3">ATCC 17699 / DSM 428 / KCTC 22496 / NCIMB 10442 / H16 / Stanier 337</strain>
    </source>
</reference>
<dbReference type="HOGENOM" id="CLU_094570_0_0_4"/>
<dbReference type="InterPro" id="IPR029063">
    <property type="entry name" value="SAM-dependent_MTases_sf"/>
</dbReference>
<feature type="domain" description="Methyltransferase type 12" evidence="1">
    <location>
        <begin position="107"/>
        <end position="187"/>
    </location>
</feature>
<evidence type="ECO:0000313" key="2">
    <source>
        <dbReference type="EMBL" id="CAJ93204.1"/>
    </source>
</evidence>
<dbReference type="KEGG" id="reh:H16_A2105"/>
<dbReference type="SUPFAM" id="SSF53335">
    <property type="entry name" value="S-adenosyl-L-methionine-dependent methyltransferases"/>
    <property type="match status" value="1"/>
</dbReference>
<protein>
    <recommendedName>
        <fullName evidence="1">Methyltransferase type 12 domain-containing protein</fullName>
    </recommendedName>
</protein>
<dbReference type="RefSeq" id="WP_011615495.1">
    <property type="nucleotide sequence ID" value="NC_008313.1"/>
</dbReference>
<name>Q0K9W7_CUPNH</name>
<gene>
    <name evidence="2" type="ordered locus">H16_A2105</name>
</gene>
<organism evidence="2 3">
    <name type="scientific">Cupriavidus necator (strain ATCC 17699 / DSM 428 / KCTC 22496 / NCIMB 10442 / H16 / Stanier 337)</name>
    <name type="common">Ralstonia eutropha</name>
    <dbReference type="NCBI Taxonomy" id="381666"/>
    <lineage>
        <taxon>Bacteria</taxon>
        <taxon>Pseudomonadati</taxon>
        <taxon>Pseudomonadota</taxon>
        <taxon>Betaproteobacteria</taxon>
        <taxon>Burkholderiales</taxon>
        <taxon>Burkholderiaceae</taxon>
        <taxon>Cupriavidus</taxon>
    </lineage>
</organism>
<accession>Q0K9W7</accession>
<dbReference type="EMBL" id="AM260479">
    <property type="protein sequence ID" value="CAJ93204.1"/>
    <property type="molecule type" value="Genomic_DNA"/>
</dbReference>
<dbReference type="Proteomes" id="UP000008210">
    <property type="component" value="Chromosome 1"/>
</dbReference>
<proteinExistence type="predicted"/>
<dbReference type="AlphaFoldDB" id="Q0K9W7"/>
<dbReference type="eggNOG" id="COG0500">
    <property type="taxonomic scope" value="Bacteria"/>
</dbReference>
<dbReference type="InterPro" id="IPR013217">
    <property type="entry name" value="Methyltransf_12"/>
</dbReference>
<evidence type="ECO:0000313" key="3">
    <source>
        <dbReference type="Proteomes" id="UP000008210"/>
    </source>
</evidence>
<sequence length="267" mass="29813">MNTSSIPTKPLRAVLMQRLKQRLKPYTPAWLLKYHHDRTIRKDRALYQGKALREVFSHVYETGGWGVAKDHSGFYSGSSSHDPAIVDTYVEAVTAYLGSLPYRPDVVDLGCGDFNVGSRIRPACARYVACDVVEAVIQSNRTRFFSSLDVDFRCLDITSEPWPRGDVVFLRQVLDHLDNARIAGVLASLTPYKSLILTEYLPLAPDFPPNLDKPIGPGLRIWGAIPSGIVVTEPPFELKALSTQILCEVQDNVGVIRTIAYELPRQT</sequence>
<dbReference type="Gene3D" id="3.40.50.150">
    <property type="entry name" value="Vaccinia Virus protein VP39"/>
    <property type="match status" value="1"/>
</dbReference>
<dbReference type="Pfam" id="PF08242">
    <property type="entry name" value="Methyltransf_12"/>
    <property type="match status" value="1"/>
</dbReference>
<evidence type="ECO:0000259" key="1">
    <source>
        <dbReference type="Pfam" id="PF08242"/>
    </source>
</evidence>
<keyword evidence="3" id="KW-1185">Reference proteome</keyword>